<accession>A0A8B8ANA8</accession>
<dbReference type="AlphaFoldDB" id="A0A8B8ANA8"/>
<dbReference type="Proteomes" id="UP000694844">
    <property type="component" value="Chromosome 7"/>
</dbReference>
<keyword evidence="4" id="KW-1185">Reference proteome</keyword>
<dbReference type="GeneID" id="111103813"/>
<evidence type="ECO:0000256" key="3">
    <source>
        <dbReference type="ARBA" id="ARBA00030733"/>
    </source>
</evidence>
<evidence type="ECO:0000256" key="1">
    <source>
        <dbReference type="ARBA" id="ARBA00024204"/>
    </source>
</evidence>
<reference evidence="5" key="1">
    <citation type="submission" date="2025-08" db="UniProtKB">
        <authorList>
            <consortium name="RefSeq"/>
        </authorList>
    </citation>
    <scope>IDENTIFICATION</scope>
    <source>
        <tissue evidence="5">Whole sample</tissue>
    </source>
</reference>
<proteinExistence type="inferred from homology"/>
<evidence type="ECO:0000313" key="4">
    <source>
        <dbReference type="Proteomes" id="UP000694844"/>
    </source>
</evidence>
<sequence length="133" mass="15793">MNFIIYEQLKKHRLVDDRIMNTLNSSLPTISFPADRTSKCEDLYKELSKEYDKREKAIKSCVSLLSKKVNAIREERQENMDDIDLIKKLRKEQTKLRLMQQELSVEEVVKDTSLKAFHERCRQYYKPPTSPPV</sequence>
<name>A0A8B8ANA8_CRAVI</name>
<dbReference type="InterPro" id="IPR019171">
    <property type="entry name" value="MIX23"/>
</dbReference>
<dbReference type="Pfam" id="PF09774">
    <property type="entry name" value="MIX23"/>
    <property type="match status" value="1"/>
</dbReference>
<evidence type="ECO:0000256" key="2">
    <source>
        <dbReference type="ARBA" id="ARBA00024228"/>
    </source>
</evidence>
<dbReference type="PANTHER" id="PTHR31905:SF2">
    <property type="entry name" value="PROTEIN MIX23"/>
    <property type="match status" value="1"/>
</dbReference>
<dbReference type="OrthoDB" id="5593818at2759"/>
<organism evidence="4 5">
    <name type="scientific">Crassostrea virginica</name>
    <name type="common">Eastern oyster</name>
    <dbReference type="NCBI Taxonomy" id="6565"/>
    <lineage>
        <taxon>Eukaryota</taxon>
        <taxon>Metazoa</taxon>
        <taxon>Spiralia</taxon>
        <taxon>Lophotrochozoa</taxon>
        <taxon>Mollusca</taxon>
        <taxon>Bivalvia</taxon>
        <taxon>Autobranchia</taxon>
        <taxon>Pteriomorphia</taxon>
        <taxon>Ostreida</taxon>
        <taxon>Ostreoidea</taxon>
        <taxon>Ostreidae</taxon>
        <taxon>Crassostrea</taxon>
    </lineage>
</organism>
<dbReference type="GO" id="GO:0005758">
    <property type="term" value="C:mitochondrial intermembrane space"/>
    <property type="evidence" value="ECO:0007669"/>
    <property type="project" value="InterPro"/>
</dbReference>
<dbReference type="RefSeq" id="XP_022293022.1">
    <property type="nucleotide sequence ID" value="XM_022437314.1"/>
</dbReference>
<evidence type="ECO:0000313" key="5">
    <source>
        <dbReference type="RefSeq" id="XP_022293022.1"/>
    </source>
</evidence>
<comment type="similarity">
    <text evidence="1">Belongs to the MIX23 family.</text>
</comment>
<dbReference type="PANTHER" id="PTHR31905">
    <property type="entry name" value="COILED-COIL DOMAIN-CONTAINING PROTEIN 58"/>
    <property type="match status" value="1"/>
</dbReference>
<gene>
    <name evidence="5" type="primary">LOC111103813</name>
</gene>
<protein>
    <recommendedName>
        <fullName evidence="2">Protein MIX23</fullName>
    </recommendedName>
    <alternativeName>
        <fullName evidence="3">Coiled-coil domain-containing protein 58</fullName>
    </alternativeName>
</protein>